<gene>
    <name evidence="2" type="ORF">DIATSA_LOCUS11788</name>
</gene>
<dbReference type="OrthoDB" id="427518at2759"/>
<reference evidence="2" key="2">
    <citation type="submission" date="2022-10" db="EMBL/GenBank/DDBJ databases">
        <authorList>
            <consortium name="ENA_rothamsted_submissions"/>
            <consortium name="culmorum"/>
            <person name="King R."/>
        </authorList>
    </citation>
    <scope>NUCLEOTIDE SEQUENCE</scope>
</reference>
<accession>A0A9N9RDG1</accession>
<protein>
    <recommendedName>
        <fullName evidence="1">TANC1/2-like winged helix domain-containing protein</fullName>
    </recommendedName>
</protein>
<dbReference type="AlphaFoldDB" id="A0A9N9RDG1"/>
<feature type="domain" description="TANC1/2-like winged helix" evidence="1">
    <location>
        <begin position="1"/>
        <end position="132"/>
    </location>
</feature>
<sequence length="188" mass="21810">MLYKCLLTKEYSVTREDFNRRLHLLRRILVMERSSGYLSIFHHSFASWLTDVKHCTRRYLCCPLDGHAQLAMYYTLDSRRLTALEIHNYVFHMTTLEQHMATLKKGKSSDQEEVLDLHTLVLLWVLDSGCDVETALEGNAFMKQLQVDDNEKPDENTEENSNESIGALVQKDIVSGKNVFILKYYVGT</sequence>
<evidence type="ECO:0000313" key="3">
    <source>
        <dbReference type="Proteomes" id="UP001153714"/>
    </source>
</evidence>
<evidence type="ECO:0000259" key="1">
    <source>
        <dbReference type="Pfam" id="PF25521"/>
    </source>
</evidence>
<organism evidence="2 3">
    <name type="scientific">Diatraea saccharalis</name>
    <name type="common">sugarcane borer</name>
    <dbReference type="NCBI Taxonomy" id="40085"/>
    <lineage>
        <taxon>Eukaryota</taxon>
        <taxon>Metazoa</taxon>
        <taxon>Ecdysozoa</taxon>
        <taxon>Arthropoda</taxon>
        <taxon>Hexapoda</taxon>
        <taxon>Insecta</taxon>
        <taxon>Pterygota</taxon>
        <taxon>Neoptera</taxon>
        <taxon>Endopterygota</taxon>
        <taxon>Lepidoptera</taxon>
        <taxon>Glossata</taxon>
        <taxon>Ditrysia</taxon>
        <taxon>Pyraloidea</taxon>
        <taxon>Crambidae</taxon>
        <taxon>Crambinae</taxon>
        <taxon>Diatraea</taxon>
    </lineage>
</organism>
<dbReference type="Proteomes" id="UP001153714">
    <property type="component" value="Chromosome 6"/>
</dbReference>
<dbReference type="EMBL" id="OU893337">
    <property type="protein sequence ID" value="CAG9794412.1"/>
    <property type="molecule type" value="Genomic_DNA"/>
</dbReference>
<evidence type="ECO:0000313" key="2">
    <source>
        <dbReference type="EMBL" id="CAG9794412.1"/>
    </source>
</evidence>
<proteinExistence type="predicted"/>
<keyword evidence="3" id="KW-1185">Reference proteome</keyword>
<dbReference type="Pfam" id="PF25521">
    <property type="entry name" value="WHD_TANC1"/>
    <property type="match status" value="1"/>
</dbReference>
<reference evidence="2" key="1">
    <citation type="submission" date="2021-12" db="EMBL/GenBank/DDBJ databases">
        <authorList>
            <person name="King R."/>
        </authorList>
    </citation>
    <scope>NUCLEOTIDE SEQUENCE</scope>
</reference>
<name>A0A9N9RDG1_9NEOP</name>
<dbReference type="InterPro" id="IPR058056">
    <property type="entry name" value="WH_TANC1/2"/>
</dbReference>